<dbReference type="PANTHER" id="PTHR10458:SF2">
    <property type="entry name" value="PEPTIDE DEFORMYLASE, MITOCHONDRIAL"/>
    <property type="match status" value="1"/>
</dbReference>
<dbReference type="SUPFAM" id="SSF56420">
    <property type="entry name" value="Peptide deformylase"/>
    <property type="match status" value="1"/>
</dbReference>
<dbReference type="CDD" id="cd00487">
    <property type="entry name" value="Pep_deformylase"/>
    <property type="match status" value="1"/>
</dbReference>
<feature type="active site" evidence="6">
    <location>
        <position position="132"/>
    </location>
</feature>
<dbReference type="EMBL" id="CP032549">
    <property type="protein sequence ID" value="QIV85867.1"/>
    <property type="molecule type" value="Genomic_DNA"/>
</dbReference>
<dbReference type="GO" id="GO:0006412">
    <property type="term" value="P:translation"/>
    <property type="evidence" value="ECO:0007669"/>
    <property type="project" value="UniProtKB-UniRule"/>
</dbReference>
<sequence>MAILGIRIIGDPVLRTPAQEVTDFGPELQKLVEDMDQTMEDVHGAGLAAPQVGVSLRVFTYQIGSERGHIVNPVLELSDDFQEDQVEGCLSIPGVAAPVPRRRYVKAKGFDKFGNPVELEGADMLARCFQHETDHLDGILFLDRLAPEEKKAAWRTLRSANYSQTANATVQKRSGALGSSFGAGLGN</sequence>
<dbReference type="Gene3D" id="3.90.45.10">
    <property type="entry name" value="Peptide deformylase"/>
    <property type="match status" value="1"/>
</dbReference>
<feature type="binding site" evidence="6">
    <location>
        <position position="89"/>
    </location>
    <ligand>
        <name>Fe cation</name>
        <dbReference type="ChEBI" id="CHEBI:24875"/>
    </ligand>
</feature>
<feature type="binding site" evidence="6">
    <location>
        <position position="131"/>
    </location>
    <ligand>
        <name>Fe cation</name>
        <dbReference type="ChEBI" id="CHEBI:24875"/>
    </ligand>
</feature>
<keyword evidence="3 6" id="KW-0378">Hydrolase</keyword>
<gene>
    <name evidence="6 7" type="primary">def</name>
    <name evidence="7" type="ORF">D3791_01240</name>
</gene>
<reference evidence="7 8" key="1">
    <citation type="submission" date="2018-09" db="EMBL/GenBank/DDBJ databases">
        <title>Glutamicibacter mishrai S5-52T (LMG 29155T = KCTC 39846T).</title>
        <authorList>
            <person name="Das S.K."/>
        </authorList>
    </citation>
    <scope>NUCLEOTIDE SEQUENCE [LARGE SCALE GENOMIC DNA]</scope>
    <source>
        <strain evidence="7 8">S5-52</strain>
    </source>
</reference>
<dbReference type="HAMAP" id="MF_00163">
    <property type="entry name" value="Pep_deformylase"/>
    <property type="match status" value="1"/>
</dbReference>
<proteinExistence type="inferred from homology"/>
<accession>A0A6H0SIQ2</accession>
<protein>
    <recommendedName>
        <fullName evidence="6">Peptide deformylase</fullName>
        <shortName evidence="6">PDF</shortName>
        <ecNumber evidence="6">3.5.1.88</ecNumber>
    </recommendedName>
    <alternativeName>
        <fullName evidence="6">Polypeptide deformylase</fullName>
    </alternativeName>
</protein>
<dbReference type="NCBIfam" id="TIGR00079">
    <property type="entry name" value="pept_deformyl"/>
    <property type="match status" value="1"/>
</dbReference>
<dbReference type="PRINTS" id="PR01576">
    <property type="entry name" value="PDEFORMYLASE"/>
</dbReference>
<keyword evidence="5 6" id="KW-0408">Iron</keyword>
<keyword evidence="4 6" id="KW-0648">Protein biosynthesis</keyword>
<dbReference type="Pfam" id="PF01327">
    <property type="entry name" value="Pep_deformylase"/>
    <property type="match status" value="1"/>
</dbReference>
<dbReference type="NCBIfam" id="NF001159">
    <property type="entry name" value="PRK00150.1-3"/>
    <property type="match status" value="1"/>
</dbReference>
<name>A0A6H0SIQ2_9MICC</name>
<keyword evidence="2 6" id="KW-0479">Metal-binding</keyword>
<keyword evidence="8" id="KW-1185">Reference proteome</keyword>
<dbReference type="EC" id="3.5.1.88" evidence="6"/>
<dbReference type="AlphaFoldDB" id="A0A6H0SIQ2"/>
<evidence type="ECO:0000313" key="7">
    <source>
        <dbReference type="EMBL" id="QIV85867.1"/>
    </source>
</evidence>
<dbReference type="PIRSF" id="PIRSF004749">
    <property type="entry name" value="Pep_def"/>
    <property type="match status" value="1"/>
</dbReference>
<dbReference type="Proteomes" id="UP000502331">
    <property type="component" value="Chromosome"/>
</dbReference>
<comment type="function">
    <text evidence="6">Removes the formyl group from the N-terminal Met of newly synthesized proteins. Requires at least a dipeptide for an efficient rate of reaction. N-terminal L-methionine is a prerequisite for activity but the enzyme has broad specificity at other positions.</text>
</comment>
<evidence type="ECO:0000256" key="3">
    <source>
        <dbReference type="ARBA" id="ARBA00022801"/>
    </source>
</evidence>
<dbReference type="InterPro" id="IPR023635">
    <property type="entry name" value="Peptide_deformylase"/>
</dbReference>
<dbReference type="InterPro" id="IPR036821">
    <property type="entry name" value="Peptide_deformylase_sf"/>
</dbReference>
<feature type="binding site" evidence="6">
    <location>
        <position position="135"/>
    </location>
    <ligand>
        <name>Fe cation</name>
        <dbReference type="ChEBI" id="CHEBI:24875"/>
    </ligand>
</feature>
<organism evidence="7 8">
    <name type="scientific">Glutamicibacter mishrai</name>
    <dbReference type="NCBI Taxonomy" id="1775880"/>
    <lineage>
        <taxon>Bacteria</taxon>
        <taxon>Bacillati</taxon>
        <taxon>Actinomycetota</taxon>
        <taxon>Actinomycetes</taxon>
        <taxon>Micrococcales</taxon>
        <taxon>Micrococcaceae</taxon>
        <taxon>Glutamicibacter</taxon>
    </lineage>
</organism>
<comment type="catalytic activity">
    <reaction evidence="6">
        <text>N-terminal N-formyl-L-methionyl-[peptide] + H2O = N-terminal L-methionyl-[peptide] + formate</text>
        <dbReference type="Rhea" id="RHEA:24420"/>
        <dbReference type="Rhea" id="RHEA-COMP:10639"/>
        <dbReference type="Rhea" id="RHEA-COMP:10640"/>
        <dbReference type="ChEBI" id="CHEBI:15377"/>
        <dbReference type="ChEBI" id="CHEBI:15740"/>
        <dbReference type="ChEBI" id="CHEBI:49298"/>
        <dbReference type="ChEBI" id="CHEBI:64731"/>
        <dbReference type="EC" id="3.5.1.88"/>
    </reaction>
</comment>
<comment type="cofactor">
    <cofactor evidence="6">
        <name>Fe(2+)</name>
        <dbReference type="ChEBI" id="CHEBI:29033"/>
    </cofactor>
    <text evidence="6">Binds 1 Fe(2+) ion.</text>
</comment>
<dbReference type="GO" id="GO:0046872">
    <property type="term" value="F:metal ion binding"/>
    <property type="evidence" value="ECO:0007669"/>
    <property type="project" value="UniProtKB-KW"/>
</dbReference>
<evidence type="ECO:0000313" key="8">
    <source>
        <dbReference type="Proteomes" id="UP000502331"/>
    </source>
</evidence>
<dbReference type="PANTHER" id="PTHR10458">
    <property type="entry name" value="PEPTIDE DEFORMYLASE"/>
    <property type="match status" value="1"/>
</dbReference>
<evidence type="ECO:0000256" key="6">
    <source>
        <dbReference type="HAMAP-Rule" id="MF_00163"/>
    </source>
</evidence>
<comment type="similarity">
    <text evidence="1 6">Belongs to the polypeptide deformylase family.</text>
</comment>
<evidence type="ECO:0000256" key="2">
    <source>
        <dbReference type="ARBA" id="ARBA00022723"/>
    </source>
</evidence>
<dbReference type="RefSeq" id="WP_061951863.1">
    <property type="nucleotide sequence ID" value="NZ_CP032549.1"/>
</dbReference>
<evidence type="ECO:0000256" key="1">
    <source>
        <dbReference type="ARBA" id="ARBA00010759"/>
    </source>
</evidence>
<dbReference type="GO" id="GO:0042586">
    <property type="term" value="F:peptide deformylase activity"/>
    <property type="evidence" value="ECO:0007669"/>
    <property type="project" value="UniProtKB-UniRule"/>
</dbReference>
<evidence type="ECO:0000256" key="4">
    <source>
        <dbReference type="ARBA" id="ARBA00022917"/>
    </source>
</evidence>
<evidence type="ECO:0000256" key="5">
    <source>
        <dbReference type="ARBA" id="ARBA00023004"/>
    </source>
</evidence>